<dbReference type="PROSITE" id="PS50994">
    <property type="entry name" value="INTEGRASE"/>
    <property type="match status" value="1"/>
</dbReference>
<sequence>MGRNPLNGKVSVTQKVIDQVRTALESKSTNITSHVKKILPYFKLQDGILYFNKYKSEEKKVLKDNLTDEQLERIIDMTQQLPKDVYDVQTIKTDKWVQILKEHEYEGIIIDIHVNQGHAGRDICESVASSMYYIPKFQEKFQKVKSSCESCRTTEASKDIVLDNHYDPTCVGELVFVECAFFPKCGTTDGWEVFVDGLSKYVFGFILYSSKKSSVIASHAQQVIDFFKARGVNKVTFVSDNGGEFKSQEIEEFCSSQVGIEVKWHYVLTGRPKANGMVERLQKTIKKMIRVILKYFQSRSWPTYFPTVILNINIRPHTSTGYSPEFVMNSLHPIMTDDIISKQRMSQIAMDRRILIAELRENIAHKNAKNTKNQIRRATVGGATIAGPIAIDCAVLVAPPTAQLKTKDSGFNKKAVVVENCGNGYYKIRFQETGGYRQTETVGSTATYHRSHLKPYSFGDDHQLTMEQPEVIPDESCSKQIEEEMERLELEDMSDLEIGLEDFEGCLAHLAEPPLSDNTWMSEPGSSQDHIVPHTQEASPTANDETKESEPPQVAQTSLSSERTVMIFF</sequence>
<dbReference type="InterPro" id="IPR036397">
    <property type="entry name" value="RNaseH_sf"/>
</dbReference>
<dbReference type="AlphaFoldDB" id="A0A6A5BH73"/>
<dbReference type="VEuPathDB" id="AmoebaDB:NF0132090"/>
<evidence type="ECO:0000256" key="1">
    <source>
        <dbReference type="SAM" id="MobiDB-lite"/>
    </source>
</evidence>
<organism evidence="3 4">
    <name type="scientific">Naegleria fowleri</name>
    <name type="common">Brain eating amoeba</name>
    <dbReference type="NCBI Taxonomy" id="5763"/>
    <lineage>
        <taxon>Eukaryota</taxon>
        <taxon>Discoba</taxon>
        <taxon>Heterolobosea</taxon>
        <taxon>Tetramitia</taxon>
        <taxon>Eutetramitia</taxon>
        <taxon>Vahlkampfiidae</taxon>
        <taxon>Naegleria</taxon>
    </lineage>
</organism>
<accession>A0A6A5BH73</accession>
<dbReference type="GO" id="GO:0015074">
    <property type="term" value="P:DNA integration"/>
    <property type="evidence" value="ECO:0007669"/>
    <property type="project" value="InterPro"/>
</dbReference>
<evidence type="ECO:0000313" key="4">
    <source>
        <dbReference type="Proteomes" id="UP000444721"/>
    </source>
</evidence>
<evidence type="ECO:0000313" key="3">
    <source>
        <dbReference type="EMBL" id="KAF0974036.1"/>
    </source>
</evidence>
<comment type="caution">
    <text evidence="3">The sequence shown here is derived from an EMBL/GenBank/DDBJ whole genome shotgun (WGS) entry which is preliminary data.</text>
</comment>
<feature type="domain" description="Integrase catalytic" evidence="2">
    <location>
        <begin position="164"/>
        <end position="332"/>
    </location>
</feature>
<dbReference type="Gene3D" id="3.30.420.10">
    <property type="entry name" value="Ribonuclease H-like superfamily/Ribonuclease H"/>
    <property type="match status" value="1"/>
</dbReference>
<protein>
    <recommendedName>
        <fullName evidence="2">Integrase catalytic domain-containing protein</fullName>
    </recommendedName>
</protein>
<name>A0A6A5BH73_NAEFO</name>
<evidence type="ECO:0000259" key="2">
    <source>
        <dbReference type="PROSITE" id="PS50994"/>
    </source>
</evidence>
<feature type="compositionally biased region" description="Polar residues" evidence="1">
    <location>
        <begin position="516"/>
        <end position="529"/>
    </location>
</feature>
<proteinExistence type="predicted"/>
<feature type="region of interest" description="Disordered" evidence="1">
    <location>
        <begin position="514"/>
        <end position="563"/>
    </location>
</feature>
<dbReference type="SUPFAM" id="SSF53098">
    <property type="entry name" value="Ribonuclease H-like"/>
    <property type="match status" value="1"/>
</dbReference>
<dbReference type="PANTHER" id="PTHR37984">
    <property type="entry name" value="PROTEIN CBG26694"/>
    <property type="match status" value="1"/>
</dbReference>
<reference evidence="3 4" key="1">
    <citation type="journal article" date="2019" name="Sci. Rep.">
        <title>Nanopore sequencing improves the draft genome of the human pathogenic amoeba Naegleria fowleri.</title>
        <authorList>
            <person name="Liechti N."/>
            <person name="Schurch N."/>
            <person name="Bruggmann R."/>
            <person name="Wittwer M."/>
        </authorList>
    </citation>
    <scope>NUCLEOTIDE SEQUENCE [LARGE SCALE GENOMIC DNA]</scope>
    <source>
        <strain evidence="3 4">ATCC 30894</strain>
    </source>
</reference>
<gene>
    <name evidence="3" type="ORF">FDP41_006646</name>
</gene>
<dbReference type="EMBL" id="VFQX01000053">
    <property type="protein sequence ID" value="KAF0974036.1"/>
    <property type="molecule type" value="Genomic_DNA"/>
</dbReference>
<dbReference type="RefSeq" id="XP_044558749.1">
    <property type="nucleotide sequence ID" value="XM_044710303.1"/>
</dbReference>
<dbReference type="OrthoDB" id="115435at2759"/>
<feature type="compositionally biased region" description="Polar residues" evidence="1">
    <location>
        <begin position="554"/>
        <end position="563"/>
    </location>
</feature>
<dbReference type="Proteomes" id="UP000444721">
    <property type="component" value="Unassembled WGS sequence"/>
</dbReference>
<dbReference type="VEuPathDB" id="AmoebaDB:NfTy_069930"/>
<dbReference type="InterPro" id="IPR012337">
    <property type="entry name" value="RNaseH-like_sf"/>
</dbReference>
<dbReference type="GO" id="GO:0003676">
    <property type="term" value="F:nucleic acid binding"/>
    <property type="evidence" value="ECO:0007669"/>
    <property type="project" value="InterPro"/>
</dbReference>
<keyword evidence="4" id="KW-1185">Reference proteome</keyword>
<dbReference type="InterPro" id="IPR050951">
    <property type="entry name" value="Retrovirus_Pol_polyprotein"/>
</dbReference>
<dbReference type="PANTHER" id="PTHR37984:SF5">
    <property type="entry name" value="PROTEIN NYNRIN-LIKE"/>
    <property type="match status" value="1"/>
</dbReference>
<dbReference type="VEuPathDB" id="AmoebaDB:FDP41_006646"/>
<dbReference type="GeneID" id="68113864"/>
<dbReference type="InterPro" id="IPR001584">
    <property type="entry name" value="Integrase_cat-core"/>
</dbReference>